<evidence type="ECO:0000256" key="2">
    <source>
        <dbReference type="ARBA" id="ARBA00023295"/>
    </source>
</evidence>
<comment type="similarity">
    <text evidence="1">Belongs to the glycosyl hydrolase 13 family.</text>
</comment>
<dbReference type="InterPro" id="IPR017853">
    <property type="entry name" value="GH"/>
</dbReference>
<protein>
    <submittedName>
        <fullName evidence="4">Alpha-glucosidase</fullName>
    </submittedName>
</protein>
<dbReference type="RefSeq" id="WP_339961025.1">
    <property type="nucleotide sequence ID" value="NZ_JAWMWH010000003.1"/>
</dbReference>
<accession>A0ABU8SNP2</accession>
<evidence type="ECO:0000313" key="5">
    <source>
        <dbReference type="Proteomes" id="UP001370590"/>
    </source>
</evidence>
<dbReference type="Pfam" id="PF00128">
    <property type="entry name" value="Alpha-amylase"/>
    <property type="match status" value="1"/>
</dbReference>
<dbReference type="Gene3D" id="3.20.20.80">
    <property type="entry name" value="Glycosidases"/>
    <property type="match status" value="1"/>
</dbReference>
<dbReference type="Proteomes" id="UP001370590">
    <property type="component" value="Unassembled WGS sequence"/>
</dbReference>
<dbReference type="SUPFAM" id="SSF51445">
    <property type="entry name" value="(Trans)glycosidases"/>
    <property type="match status" value="1"/>
</dbReference>
<evidence type="ECO:0000256" key="1">
    <source>
        <dbReference type="ARBA" id="ARBA00008061"/>
    </source>
</evidence>
<keyword evidence="5" id="KW-1185">Reference proteome</keyword>
<feature type="domain" description="Glycosyl hydrolase family 13 catalytic" evidence="3">
    <location>
        <begin position="13"/>
        <end position="421"/>
    </location>
</feature>
<evidence type="ECO:0000313" key="4">
    <source>
        <dbReference type="EMBL" id="MEJ6401185.1"/>
    </source>
</evidence>
<proteinExistence type="inferred from homology"/>
<comment type="caution">
    <text evidence="4">The sequence shown here is derived from an EMBL/GenBank/DDBJ whole genome shotgun (WGS) entry which is preliminary data.</text>
</comment>
<dbReference type="InterPro" id="IPR006047">
    <property type="entry name" value="GH13_cat_dom"/>
</dbReference>
<dbReference type="SUPFAM" id="SSF51011">
    <property type="entry name" value="Glycosyl hydrolase domain"/>
    <property type="match status" value="1"/>
</dbReference>
<dbReference type="Gene3D" id="2.60.40.1180">
    <property type="entry name" value="Golgi alpha-mannosidase II"/>
    <property type="match status" value="1"/>
</dbReference>
<dbReference type="NCBIfam" id="NF008183">
    <property type="entry name" value="PRK10933.1"/>
    <property type="match status" value="1"/>
</dbReference>
<dbReference type="PANTHER" id="PTHR10357:SF179">
    <property type="entry name" value="NEUTRAL AND BASIC AMINO ACID TRANSPORT PROTEIN RBAT"/>
    <property type="match status" value="1"/>
</dbReference>
<dbReference type="InterPro" id="IPR045857">
    <property type="entry name" value="O16G_dom_2"/>
</dbReference>
<dbReference type="Gene3D" id="3.90.400.10">
    <property type="entry name" value="Oligo-1,6-glucosidase, Domain 2"/>
    <property type="match status" value="1"/>
</dbReference>
<dbReference type="CDD" id="cd11333">
    <property type="entry name" value="AmyAc_SI_OligoGlu_DGase"/>
    <property type="match status" value="1"/>
</dbReference>
<sequence>MIRPWFADVVVYQIYPMSFNDSNGDGIGDLNGINAKLDYIKKLGANFVWLNPIYKSPNADNGYDISDYTMIQPAYGTMNDFKALLKNAHQKGIRIMMDLVANHTSDQHEWFKQSQKSKDNPYSDYYIWSDPVDGHAPNEWQSVFEGPAWTYVAARNQYYLHSFASAQPDLNWRNPKVRAAIYDIMRFWLDLGVDGFRMDAIDFIAKPKWDNEGQSFTDVGVAEPNLTRLNQYLREMNQQVLSKYHHILTVGEMSTATPDAAAQFSNLDGSELNMVFQFEHVNLSPNPDSRLGKWNDAPVKVTELKSVLSKWQVGLDGRGWNSLYWNNHDQPRAVSRFATDAKPYRVRAAKMLATTLHLLQGTPYVYEGEELGMTNAHFNRLDQYEDLDSINAYHQVVDIDHIVDGKQMLSYLADRSRDNARTPMQWSNESNAGFTSGTPWYQLNPNYPQINARMELVDHDSVFYHYQKLIEFRKTNTTIQYGTYTELDAADDKVFAYIRELEHQRVLVISNFTSETVNRDYGQSSGQLIISNYDDDRGTEIRPYESKVYELNN</sequence>
<reference evidence="4 5" key="1">
    <citation type="submission" date="2023-10" db="EMBL/GenBank/DDBJ databases">
        <title>Nicoliella lavandulae sp. nov. isolated from Lavandula angustifolia flowers.</title>
        <authorList>
            <person name="Alcantara C."/>
            <person name="Zuniga M."/>
            <person name="Landete J.M."/>
            <person name="Monedero V."/>
        </authorList>
    </citation>
    <scope>NUCLEOTIDE SEQUENCE [LARGE SCALE GENOMIC DNA]</scope>
    <source>
        <strain evidence="4 5">Es01</strain>
    </source>
</reference>
<dbReference type="PANTHER" id="PTHR10357">
    <property type="entry name" value="ALPHA-AMYLASE FAMILY MEMBER"/>
    <property type="match status" value="1"/>
</dbReference>
<dbReference type="SMART" id="SM00642">
    <property type="entry name" value="Aamy"/>
    <property type="match status" value="1"/>
</dbReference>
<keyword evidence="2" id="KW-0378">Hydrolase</keyword>
<keyword evidence="2" id="KW-0326">Glycosidase</keyword>
<evidence type="ECO:0000259" key="3">
    <source>
        <dbReference type="SMART" id="SM00642"/>
    </source>
</evidence>
<gene>
    <name evidence="4" type="ORF">R4146_08550</name>
</gene>
<dbReference type="EMBL" id="JAWMWH010000003">
    <property type="protein sequence ID" value="MEJ6401185.1"/>
    <property type="molecule type" value="Genomic_DNA"/>
</dbReference>
<dbReference type="InterPro" id="IPR013780">
    <property type="entry name" value="Glyco_hydro_b"/>
</dbReference>
<name>A0ABU8SNP2_9LACO</name>
<organism evidence="4 5">
    <name type="scientific">Nicoliella lavandulae</name>
    <dbReference type="NCBI Taxonomy" id="3082954"/>
    <lineage>
        <taxon>Bacteria</taxon>
        <taxon>Bacillati</taxon>
        <taxon>Bacillota</taxon>
        <taxon>Bacilli</taxon>
        <taxon>Lactobacillales</taxon>
        <taxon>Lactobacillaceae</taxon>
        <taxon>Nicoliella</taxon>
    </lineage>
</organism>